<dbReference type="RefSeq" id="WP_345205027.1">
    <property type="nucleotide sequence ID" value="NZ_BAABGM010000012.1"/>
</dbReference>
<dbReference type="EMBL" id="BAABGM010000012">
    <property type="protein sequence ID" value="GAA4405315.1"/>
    <property type="molecule type" value="Genomic_DNA"/>
</dbReference>
<dbReference type="PANTHER" id="PTHR36933">
    <property type="entry name" value="SLL0788 PROTEIN"/>
    <property type="match status" value="1"/>
</dbReference>
<keyword evidence="1" id="KW-1133">Transmembrane helix</keyword>
<evidence type="ECO:0000259" key="2">
    <source>
        <dbReference type="Pfam" id="PF03713"/>
    </source>
</evidence>
<protein>
    <submittedName>
        <fullName evidence="3">DUF305 domain-containing protein</fullName>
    </submittedName>
</protein>
<gene>
    <name evidence="3" type="ORF">GCM10023168_18900</name>
</gene>
<proteinExistence type="predicted"/>
<keyword evidence="1" id="KW-0812">Transmembrane</keyword>
<feature type="domain" description="DUF305" evidence="2">
    <location>
        <begin position="58"/>
        <end position="215"/>
    </location>
</feature>
<dbReference type="InterPro" id="IPR005183">
    <property type="entry name" value="DUF305_CopM-like"/>
</dbReference>
<name>A0ABP8KF50_9MICO</name>
<dbReference type="InterPro" id="IPR012347">
    <property type="entry name" value="Ferritin-like"/>
</dbReference>
<keyword evidence="1" id="KW-0472">Membrane</keyword>
<dbReference type="Gene3D" id="1.20.1260.10">
    <property type="match status" value="1"/>
</dbReference>
<dbReference type="Pfam" id="PF03713">
    <property type="entry name" value="DUF305"/>
    <property type="match status" value="1"/>
</dbReference>
<keyword evidence="4" id="KW-1185">Reference proteome</keyword>
<dbReference type="PANTHER" id="PTHR36933:SF1">
    <property type="entry name" value="SLL0788 PROTEIN"/>
    <property type="match status" value="1"/>
</dbReference>
<reference evidence="4" key="1">
    <citation type="journal article" date="2019" name="Int. J. Syst. Evol. Microbiol.">
        <title>The Global Catalogue of Microorganisms (GCM) 10K type strain sequencing project: providing services to taxonomists for standard genome sequencing and annotation.</title>
        <authorList>
            <consortium name="The Broad Institute Genomics Platform"/>
            <consortium name="The Broad Institute Genome Sequencing Center for Infectious Disease"/>
            <person name="Wu L."/>
            <person name="Ma J."/>
        </authorList>
    </citation>
    <scope>NUCLEOTIDE SEQUENCE [LARGE SCALE GENOMIC DNA]</scope>
    <source>
        <strain evidence="4">JCM 17809</strain>
    </source>
</reference>
<accession>A0ABP8KF50</accession>
<sequence>MSGGSGEGPAEGHAGHPGRRVGLPGLVAVGLVALLVGVLGTLWVVTARGSAPSDFGADAGFARDMQTHHAQAVEMALLVRDRSRDEELRTVAYDILTSQQQQAGQMYGWLVQWGLDQTGSREPMAWIGAEHADAHARPDGTMPGMATRAQLDELRAADGVEAERIFLRLMIEHHEGGVAMAQAAVAQARTTEVRTLATAIASAQSAEIALLQRMLDDRS</sequence>
<comment type="caution">
    <text evidence="3">The sequence shown here is derived from an EMBL/GenBank/DDBJ whole genome shotgun (WGS) entry which is preliminary data.</text>
</comment>
<evidence type="ECO:0000313" key="4">
    <source>
        <dbReference type="Proteomes" id="UP001500945"/>
    </source>
</evidence>
<dbReference type="Proteomes" id="UP001500945">
    <property type="component" value="Unassembled WGS sequence"/>
</dbReference>
<feature type="transmembrane region" description="Helical" evidence="1">
    <location>
        <begin position="21"/>
        <end position="45"/>
    </location>
</feature>
<evidence type="ECO:0000313" key="3">
    <source>
        <dbReference type="EMBL" id="GAA4405315.1"/>
    </source>
</evidence>
<evidence type="ECO:0000256" key="1">
    <source>
        <dbReference type="SAM" id="Phobius"/>
    </source>
</evidence>
<organism evidence="3 4">
    <name type="scientific">Fodinibacter luteus</name>
    <dbReference type="NCBI Taxonomy" id="552064"/>
    <lineage>
        <taxon>Bacteria</taxon>
        <taxon>Bacillati</taxon>
        <taxon>Actinomycetota</taxon>
        <taxon>Actinomycetes</taxon>
        <taxon>Micrococcales</taxon>
        <taxon>Intrasporangiaceae</taxon>
        <taxon>Fodinibacter (ex Wang et al. 2009)</taxon>
    </lineage>
</organism>